<feature type="compositionally biased region" description="Polar residues" evidence="4">
    <location>
        <begin position="880"/>
        <end position="893"/>
    </location>
</feature>
<feature type="compositionally biased region" description="Acidic residues" evidence="4">
    <location>
        <begin position="22"/>
        <end position="32"/>
    </location>
</feature>
<feature type="compositionally biased region" description="Basic residues" evidence="4">
    <location>
        <begin position="564"/>
        <end position="573"/>
    </location>
</feature>
<reference evidence="6" key="1">
    <citation type="journal article" date="2023" name="GigaByte">
        <title>Genome assembly of the bearded iris, Iris pallida Lam.</title>
        <authorList>
            <person name="Bruccoleri R.E."/>
            <person name="Oakeley E.J."/>
            <person name="Faust A.M.E."/>
            <person name="Altorfer M."/>
            <person name="Dessus-Babus S."/>
            <person name="Burckhardt D."/>
            <person name="Oertli M."/>
            <person name="Naumann U."/>
            <person name="Petersen F."/>
            <person name="Wong J."/>
        </authorList>
    </citation>
    <scope>NUCLEOTIDE SEQUENCE</scope>
    <source>
        <strain evidence="6">GSM-AAB239-AS_SAM_17_03QT</strain>
    </source>
</reference>
<dbReference type="Gene3D" id="3.40.50.10190">
    <property type="entry name" value="BRCT domain"/>
    <property type="match status" value="2"/>
</dbReference>
<dbReference type="InterPro" id="IPR001357">
    <property type="entry name" value="BRCT_dom"/>
</dbReference>
<keyword evidence="3" id="KW-0539">Nucleus</keyword>
<proteinExistence type="predicted"/>
<dbReference type="CDD" id="cd17744">
    <property type="entry name" value="BRCT_MDC1_rpt1"/>
    <property type="match status" value="1"/>
</dbReference>
<feature type="compositionally biased region" description="Polar residues" evidence="4">
    <location>
        <begin position="599"/>
        <end position="617"/>
    </location>
</feature>
<evidence type="ECO:0000256" key="4">
    <source>
        <dbReference type="SAM" id="MobiDB-lite"/>
    </source>
</evidence>
<dbReference type="EMBL" id="JANAVB010000197">
    <property type="protein sequence ID" value="KAJ6854039.1"/>
    <property type="molecule type" value="Genomic_DNA"/>
</dbReference>
<reference evidence="6" key="2">
    <citation type="submission" date="2023-04" db="EMBL/GenBank/DDBJ databases">
        <authorList>
            <person name="Bruccoleri R.E."/>
            <person name="Oakeley E.J."/>
            <person name="Faust A.-M."/>
            <person name="Dessus-Babus S."/>
            <person name="Altorfer M."/>
            <person name="Burckhardt D."/>
            <person name="Oertli M."/>
            <person name="Naumann U."/>
            <person name="Petersen F."/>
            <person name="Wong J."/>
        </authorList>
    </citation>
    <scope>NUCLEOTIDE SEQUENCE</scope>
    <source>
        <strain evidence="6">GSM-AAB239-AS_SAM_17_03QT</strain>
        <tissue evidence="6">Leaf</tissue>
    </source>
</reference>
<protein>
    <recommendedName>
        <fullName evidence="5">BRCT domain-containing protein</fullName>
    </recommendedName>
</protein>
<gene>
    <name evidence="6" type="ORF">M6B38_100735</name>
</gene>
<feature type="region of interest" description="Disordered" evidence="4">
    <location>
        <begin position="235"/>
        <end position="256"/>
    </location>
</feature>
<dbReference type="SMART" id="SM00292">
    <property type="entry name" value="BRCT"/>
    <property type="match status" value="1"/>
</dbReference>
<dbReference type="GO" id="GO:0005634">
    <property type="term" value="C:nucleus"/>
    <property type="evidence" value="ECO:0007669"/>
    <property type="project" value="UniProtKB-SubCell"/>
</dbReference>
<keyword evidence="7" id="KW-1185">Reference proteome</keyword>
<feature type="compositionally biased region" description="Polar residues" evidence="4">
    <location>
        <begin position="725"/>
        <end position="734"/>
    </location>
</feature>
<comment type="subcellular location">
    <subcellularLocation>
        <location evidence="1">Nucleus</location>
    </subcellularLocation>
</comment>
<evidence type="ECO:0000313" key="6">
    <source>
        <dbReference type="EMBL" id="KAJ6854039.1"/>
    </source>
</evidence>
<feature type="compositionally biased region" description="Basic and acidic residues" evidence="4">
    <location>
        <begin position="1"/>
        <end position="10"/>
    </location>
</feature>
<dbReference type="Pfam" id="PF16589">
    <property type="entry name" value="BRCT_2"/>
    <property type="match status" value="1"/>
</dbReference>
<dbReference type="InterPro" id="IPR051579">
    <property type="entry name" value="DDR_Transcriptional_Reg"/>
</dbReference>
<evidence type="ECO:0000313" key="7">
    <source>
        <dbReference type="Proteomes" id="UP001140949"/>
    </source>
</evidence>
<evidence type="ECO:0000256" key="2">
    <source>
        <dbReference type="ARBA" id="ARBA00022763"/>
    </source>
</evidence>
<dbReference type="PANTHER" id="PTHR23196:SF1">
    <property type="entry name" value="PAX-INTERACTING PROTEIN 1"/>
    <property type="match status" value="1"/>
</dbReference>
<dbReference type="Pfam" id="PF16770">
    <property type="entry name" value="RTT107_BRCT_5"/>
    <property type="match status" value="1"/>
</dbReference>
<feature type="region of interest" description="Disordered" evidence="4">
    <location>
        <begin position="704"/>
        <end position="735"/>
    </location>
</feature>
<evidence type="ECO:0000256" key="1">
    <source>
        <dbReference type="ARBA" id="ARBA00004123"/>
    </source>
</evidence>
<feature type="compositionally biased region" description="Polar residues" evidence="4">
    <location>
        <begin position="909"/>
        <end position="920"/>
    </location>
</feature>
<dbReference type="Proteomes" id="UP001140949">
    <property type="component" value="Unassembled WGS sequence"/>
</dbReference>
<dbReference type="InterPro" id="IPR036420">
    <property type="entry name" value="BRCT_dom_sf"/>
</dbReference>
<organism evidence="6 7">
    <name type="scientific">Iris pallida</name>
    <name type="common">Sweet iris</name>
    <dbReference type="NCBI Taxonomy" id="29817"/>
    <lineage>
        <taxon>Eukaryota</taxon>
        <taxon>Viridiplantae</taxon>
        <taxon>Streptophyta</taxon>
        <taxon>Embryophyta</taxon>
        <taxon>Tracheophyta</taxon>
        <taxon>Spermatophyta</taxon>
        <taxon>Magnoliopsida</taxon>
        <taxon>Liliopsida</taxon>
        <taxon>Asparagales</taxon>
        <taxon>Iridaceae</taxon>
        <taxon>Iridoideae</taxon>
        <taxon>Irideae</taxon>
        <taxon>Iris</taxon>
    </lineage>
</organism>
<accession>A0AAX6ILE3</accession>
<dbReference type="PROSITE" id="PS50172">
    <property type="entry name" value="BRCT"/>
    <property type="match status" value="1"/>
</dbReference>
<evidence type="ECO:0000256" key="3">
    <source>
        <dbReference type="ARBA" id="ARBA00023242"/>
    </source>
</evidence>
<feature type="compositionally biased region" description="Polar residues" evidence="4">
    <location>
        <begin position="580"/>
        <end position="589"/>
    </location>
</feature>
<dbReference type="PANTHER" id="PTHR23196">
    <property type="entry name" value="PAX TRANSCRIPTION ACTIVATION DOMAIN INTERACTING PROTEIN"/>
    <property type="match status" value="1"/>
</dbReference>
<comment type="caution">
    <text evidence="6">The sequence shown here is derived from an EMBL/GenBank/DDBJ whole genome shotgun (WGS) entry which is preliminary data.</text>
</comment>
<dbReference type="SUPFAM" id="SSF52113">
    <property type="entry name" value="BRCT domain"/>
    <property type="match status" value="1"/>
</dbReference>
<sequence>MAHSPDHEDTQVVDSPPPDTVPFDDETQPVDDCYDLYGETQVVEEDDEVVRGVEEWIETQAVDDLEETQVLVDDDDDDDVFEKKVANLADGGVGETQVLVGDGVQEPVLANIVDEETQVLLCDGTQEAIFERKGGNLAGPDGGCGDGGQYKETQILVEDGVGEAIFEEKGGDLAASDASVDVGISGGGDDTPYDLQLAGGSCKSNSGHTTLVWSSGLAAAHCNTPEAIDVEPKSLLSNGEKCGSQDNGGDGEKGKELDTQYMQDHDKKSNMDNSRVRKLLCEHTTALDDDTMINPNKVRGEVDSPCSLVPNYVVAGLSYIESQEPGDLSQANALDIVDKLISVNDLGLSQETNTGKTDMVKSPPISSAKGAQSLAKMVDRSPVGKVGTFLWIDSQEDEGGGEFFTKRKEAFFDCEVAERKSRTQPTKSKQVSFGLTKEAVDKTGKKCSNIQNRQKVSSLACSDSRVMLRSSFRNRKVHVSKTKAKKNLFKYLNEQSNSVNEEQQLEVTDIERDGEGTYEVGPDTQMAAEAMEALVHGSPINYEKNDVHAVAENSAKIGSEGAAMKKKSSKKTSLRNSTSFAPNTEGVSTRSKRRRIVPTKSSFRSPMFSRSKSQNGKSLDCTAVKTKEEKENKKLERYLNKRNIVDKIEFPVSLKGGKAISLVNGAINKEVDSFDNSLKMNVQLSVSKDHTSCEFNVSSTPVAHRTRHSKAVKLSEPNEALANSGRDTSGSTGVRTRRAIAREDKLAPVASGKLKMKRKGSDIESDQDALVERIEMQHEEKPKAMSFVDDTFSHPKRRRTSHINPDNQYINSDMKISSVSVDNIQLRTQNGQTKATIRSVSEILDTAKRKKRSVSTRLASEIDGMPSNSKTLRFKSIVTRSSMKSLSNPNLENRPNECSPMPVLDKAGSTDSANPCSTPLKQGGDLISLKENERDKAKTEASPKDLQQYGGLTCTTPLKDLDVVSPVCVAEDRPRAFDNKHRSRSSIARELIRLENCEASPTGIFNTRRRRDIASVRILFSHHLDADVIRQQKKIIGRLGIALASSISDATHFVTDKFVRTRNMLEAMSMGKPVVTHMWLESCGQTSCFIDEKNYILRDAKKEKEIGFSMPVSLARACQSPLLQDKRVYITPNTKPDRELLSSLVKAGHGQPVERIGRSALKDDKLPEDLLVLSCEEDYELCIPLLEKGAEVFSSELLLNGIVIQKLEYERHGLFSDHVKRTRSTLWLRHKDGDQFLPVTKCT</sequence>
<dbReference type="CDD" id="cd18432">
    <property type="entry name" value="BRCT_PAXIP1_rpt6_like"/>
    <property type="match status" value="1"/>
</dbReference>
<feature type="region of interest" description="Disordered" evidence="4">
    <location>
        <begin position="559"/>
        <end position="620"/>
    </location>
</feature>
<dbReference type="AlphaFoldDB" id="A0AAX6ILE3"/>
<name>A0AAX6ILE3_IRIPA</name>
<feature type="domain" description="BRCT" evidence="5">
    <location>
        <begin position="1033"/>
        <end position="1097"/>
    </location>
</feature>
<keyword evidence="2" id="KW-0227">DNA damage</keyword>
<feature type="region of interest" description="Disordered" evidence="4">
    <location>
        <begin position="1"/>
        <end position="32"/>
    </location>
</feature>
<evidence type="ECO:0000259" key="5">
    <source>
        <dbReference type="PROSITE" id="PS50172"/>
    </source>
</evidence>
<dbReference type="GO" id="GO:0006974">
    <property type="term" value="P:DNA damage response"/>
    <property type="evidence" value="ECO:0007669"/>
    <property type="project" value="UniProtKB-KW"/>
</dbReference>
<feature type="region of interest" description="Disordered" evidence="4">
    <location>
        <begin position="880"/>
        <end position="924"/>
    </location>
</feature>